<dbReference type="Pfam" id="PF13432">
    <property type="entry name" value="TPR_16"/>
    <property type="match status" value="2"/>
</dbReference>
<accession>A0A345ZTN5</accession>
<organism evidence="10 11">
    <name type="scientific">Pseudolabrys taiwanensis</name>
    <dbReference type="NCBI Taxonomy" id="331696"/>
    <lineage>
        <taxon>Bacteria</taxon>
        <taxon>Pseudomonadati</taxon>
        <taxon>Pseudomonadota</taxon>
        <taxon>Alphaproteobacteria</taxon>
        <taxon>Hyphomicrobiales</taxon>
        <taxon>Xanthobacteraceae</taxon>
        <taxon>Pseudolabrys</taxon>
    </lineage>
</organism>
<dbReference type="InterPro" id="IPR029489">
    <property type="entry name" value="OGT/SEC/SPY_C"/>
</dbReference>
<dbReference type="Gene3D" id="1.25.40.10">
    <property type="entry name" value="Tetratricopeptide repeat domain"/>
    <property type="match status" value="2"/>
</dbReference>
<dbReference type="EMBL" id="CP031417">
    <property type="protein sequence ID" value="AXK80282.1"/>
    <property type="molecule type" value="Genomic_DNA"/>
</dbReference>
<dbReference type="OrthoDB" id="146908at2"/>
<dbReference type="UniPathway" id="UPA00378"/>
<keyword evidence="6" id="KW-0677">Repeat</keyword>
<dbReference type="SUPFAM" id="SSF48452">
    <property type="entry name" value="TPR-like"/>
    <property type="match status" value="1"/>
</dbReference>
<evidence type="ECO:0000256" key="4">
    <source>
        <dbReference type="ARBA" id="ARBA00022676"/>
    </source>
</evidence>
<keyword evidence="5" id="KW-0808">Transferase</keyword>
<evidence type="ECO:0000313" key="11">
    <source>
        <dbReference type="Proteomes" id="UP000254889"/>
    </source>
</evidence>
<dbReference type="InterPro" id="IPR011990">
    <property type="entry name" value="TPR-like_helical_dom_sf"/>
</dbReference>
<dbReference type="InterPro" id="IPR037919">
    <property type="entry name" value="OGT"/>
</dbReference>
<gene>
    <name evidence="10" type="ORF">DW352_06980</name>
</gene>
<keyword evidence="11" id="KW-1185">Reference proteome</keyword>
<feature type="repeat" description="TPR" evidence="8">
    <location>
        <begin position="197"/>
        <end position="230"/>
    </location>
</feature>
<feature type="repeat" description="TPR" evidence="8">
    <location>
        <begin position="95"/>
        <end position="128"/>
    </location>
</feature>
<evidence type="ECO:0000256" key="6">
    <source>
        <dbReference type="ARBA" id="ARBA00022737"/>
    </source>
</evidence>
<feature type="repeat" description="TPR" evidence="8">
    <location>
        <begin position="61"/>
        <end position="94"/>
    </location>
</feature>
<evidence type="ECO:0000256" key="2">
    <source>
        <dbReference type="ARBA" id="ARBA00005386"/>
    </source>
</evidence>
<dbReference type="SUPFAM" id="SSF53756">
    <property type="entry name" value="UDP-Glycosyltransferase/glycogen phosphorylase"/>
    <property type="match status" value="1"/>
</dbReference>
<dbReference type="Gene3D" id="3.40.50.11380">
    <property type="match status" value="1"/>
</dbReference>
<dbReference type="GO" id="GO:0006493">
    <property type="term" value="P:protein O-linked glycosylation"/>
    <property type="evidence" value="ECO:0007669"/>
    <property type="project" value="InterPro"/>
</dbReference>
<keyword evidence="4" id="KW-0328">Glycosyltransferase</keyword>
<evidence type="ECO:0000256" key="8">
    <source>
        <dbReference type="PROSITE-ProRule" id="PRU00339"/>
    </source>
</evidence>
<name>A0A345ZTN5_9HYPH</name>
<dbReference type="RefSeq" id="WP_115689777.1">
    <property type="nucleotide sequence ID" value="NZ_CP031417.1"/>
</dbReference>
<feature type="domain" description="O-GlcNAc transferase C-terminal" evidence="9">
    <location>
        <begin position="472"/>
        <end position="658"/>
    </location>
</feature>
<comment type="pathway">
    <text evidence="1">Protein modification; protein glycosylation.</text>
</comment>
<dbReference type="AlphaFoldDB" id="A0A345ZTN5"/>
<comment type="similarity">
    <text evidence="2">Belongs to the glycosyltransferase 41 family. O-GlcNAc transferase subfamily.</text>
</comment>
<dbReference type="Proteomes" id="UP000254889">
    <property type="component" value="Chromosome"/>
</dbReference>
<reference evidence="10 11" key="1">
    <citation type="submission" date="2018-07" db="EMBL/GenBank/DDBJ databases">
        <authorList>
            <person name="Quirk P.G."/>
            <person name="Krulwich T.A."/>
        </authorList>
    </citation>
    <scope>NUCLEOTIDE SEQUENCE [LARGE SCALE GENOMIC DNA]</scope>
    <source>
        <strain evidence="10 11">CC-BB4</strain>
    </source>
</reference>
<dbReference type="PANTHER" id="PTHR44366:SF1">
    <property type="entry name" value="UDP-N-ACETYLGLUCOSAMINE--PEPTIDE N-ACETYLGLUCOSAMINYLTRANSFERASE 110 KDA SUBUNIT"/>
    <property type="match status" value="1"/>
</dbReference>
<protein>
    <recommendedName>
        <fullName evidence="3">protein O-GlcNAc transferase</fullName>
        <ecNumber evidence="3">2.4.1.255</ecNumber>
    </recommendedName>
</protein>
<dbReference type="Pfam" id="PF13844">
    <property type="entry name" value="Glyco_transf_41"/>
    <property type="match status" value="2"/>
</dbReference>
<dbReference type="Pfam" id="PF00515">
    <property type="entry name" value="TPR_1"/>
    <property type="match status" value="1"/>
</dbReference>
<evidence type="ECO:0000256" key="1">
    <source>
        <dbReference type="ARBA" id="ARBA00004922"/>
    </source>
</evidence>
<dbReference type="KEGG" id="ptaw:DW352_06980"/>
<proteinExistence type="inferred from homology"/>
<keyword evidence="7 8" id="KW-0802">TPR repeat</keyword>
<dbReference type="PROSITE" id="PS50293">
    <property type="entry name" value="TPR_REGION"/>
    <property type="match status" value="1"/>
</dbReference>
<dbReference type="Gene3D" id="3.40.50.2000">
    <property type="entry name" value="Glycogen Phosphorylase B"/>
    <property type="match status" value="1"/>
</dbReference>
<dbReference type="PANTHER" id="PTHR44366">
    <property type="entry name" value="UDP-N-ACETYLGLUCOSAMINE--PEPTIDE N-ACETYLGLUCOSAMINYLTRANSFERASE 110 KDA SUBUNIT"/>
    <property type="match status" value="1"/>
</dbReference>
<dbReference type="InterPro" id="IPR019734">
    <property type="entry name" value="TPR_rpt"/>
</dbReference>
<evidence type="ECO:0000313" key="10">
    <source>
        <dbReference type="EMBL" id="AXK80282.1"/>
    </source>
</evidence>
<dbReference type="PROSITE" id="PS50005">
    <property type="entry name" value="TPR"/>
    <property type="match status" value="5"/>
</dbReference>
<evidence type="ECO:0000259" key="9">
    <source>
        <dbReference type="Pfam" id="PF13844"/>
    </source>
</evidence>
<dbReference type="EC" id="2.4.1.255" evidence="3"/>
<evidence type="ECO:0000256" key="7">
    <source>
        <dbReference type="ARBA" id="ARBA00022803"/>
    </source>
</evidence>
<dbReference type="SMART" id="SM00028">
    <property type="entry name" value="TPR"/>
    <property type="match status" value="6"/>
</dbReference>
<feature type="repeat" description="TPR" evidence="8">
    <location>
        <begin position="129"/>
        <end position="162"/>
    </location>
</feature>
<dbReference type="InterPro" id="IPR013105">
    <property type="entry name" value="TPR_2"/>
</dbReference>
<feature type="repeat" description="TPR" evidence="8">
    <location>
        <begin position="163"/>
        <end position="196"/>
    </location>
</feature>
<evidence type="ECO:0000256" key="5">
    <source>
        <dbReference type="ARBA" id="ARBA00022679"/>
    </source>
</evidence>
<evidence type="ECO:0000256" key="3">
    <source>
        <dbReference type="ARBA" id="ARBA00011970"/>
    </source>
</evidence>
<sequence length="685" mass="75601">MAALQSGRLDDAERLYRKVLKAESKHFPALVMLGLVCAQQGRLVEAEGLLREALTVHPGDPGAQFNHANVLLAMQRHDEAFAAFGRALALHPAIPEAHLNRGGILMMRQQPRDAIACFDAALQINPRYAEAHCNRGNALEALGRPDEALASYDRAIALNPQQPEFHASRANILHRLRQNDEALAALAKAIALQPQHPGLHLNRANILLDLKRFDEAFAAYDQAFRLDPNLDYLEGDRFFAKMMICDWTDLAAENAHLVAGVAAARPVSRPFAFLTAQAPAAAQIQCANMFADRDYPARPPLWRGERYDHQRIRIAYLSADYREHPVAILLAGLFERHDRSRFETMAVSFGAAGNSPMRQRLMGAFDRFLDVHDKSDGDVAQLLRDMEIDIAVDLMGPTQNARPGILAHRPAPVQVLYLGYAGSSGAPYVDYLLADRVVIPEAERELFRERIVYLPDSFMGADSSRAIAAATPTRAEEGLPPSGFVFCAFNNSYKLGPLIFDVWMALLNEVPGSVLWLSGSNESAERRLRAAAQARGVAPERLVFARRVARNEDHLARHRLADLYLDTLPINAHSTANDALWAGLPVLTCRGGTFGSRVAASLLTAVGLPELVTDNLADYTALALKLARDPDLLSSLRGTLAANRNRSPLFDTARFTRHIEAAYLTMWQRAQRGEPPSPFSVPPRE</sequence>
<dbReference type="Pfam" id="PF07719">
    <property type="entry name" value="TPR_2"/>
    <property type="match status" value="1"/>
</dbReference>
<feature type="domain" description="O-GlcNAc transferase C-terminal" evidence="9">
    <location>
        <begin position="308"/>
        <end position="463"/>
    </location>
</feature>
<dbReference type="GO" id="GO:0097363">
    <property type="term" value="F:protein O-acetylglucosaminyltransferase activity"/>
    <property type="evidence" value="ECO:0007669"/>
    <property type="project" value="UniProtKB-EC"/>
</dbReference>